<evidence type="ECO:0000313" key="2">
    <source>
        <dbReference type="EMBL" id="GCE37833.1"/>
    </source>
</evidence>
<reference evidence="2 3" key="1">
    <citation type="submission" date="2018-11" db="EMBL/GenBank/DDBJ databases">
        <title>Microbial catabolism of amino acid.</title>
        <authorList>
            <person name="Hibi M."/>
            <person name="Ogawa J."/>
        </authorList>
    </citation>
    <scope>NUCLEOTIDE SEQUENCE [LARGE SCALE GENOMIC DNA]</scope>
    <source>
        <strain evidence="2 3">C31-06</strain>
    </source>
</reference>
<organism evidence="2 3">
    <name type="scientific">Rhodococcus wratislaviensis</name>
    <name type="common">Tsukamurella wratislaviensis</name>
    <dbReference type="NCBI Taxonomy" id="44752"/>
    <lineage>
        <taxon>Bacteria</taxon>
        <taxon>Bacillati</taxon>
        <taxon>Actinomycetota</taxon>
        <taxon>Actinomycetes</taxon>
        <taxon>Mycobacteriales</taxon>
        <taxon>Nocardiaceae</taxon>
        <taxon>Rhodococcus</taxon>
    </lineage>
</organism>
<feature type="domain" description="GIY-YIG" evidence="1">
    <location>
        <begin position="13"/>
        <end position="98"/>
    </location>
</feature>
<dbReference type="Pfam" id="PF22945">
    <property type="entry name" value="LEM-3_GIY-YIG"/>
    <property type="match status" value="1"/>
</dbReference>
<protein>
    <recommendedName>
        <fullName evidence="1">GIY-YIG domain-containing protein</fullName>
    </recommendedName>
</protein>
<dbReference type="PROSITE" id="PS50164">
    <property type="entry name" value="GIY_YIG"/>
    <property type="match status" value="1"/>
</dbReference>
<comment type="caution">
    <text evidence="2">The sequence shown here is derived from an EMBL/GenBank/DDBJ whole genome shotgun (WGS) entry which is preliminary data.</text>
</comment>
<evidence type="ECO:0000313" key="3">
    <source>
        <dbReference type="Proteomes" id="UP000287519"/>
    </source>
</evidence>
<dbReference type="CDD" id="cd10440">
    <property type="entry name" value="GIY-YIG_COG3680"/>
    <property type="match status" value="1"/>
</dbReference>
<accession>A0A402C2G8</accession>
<dbReference type="InterPro" id="IPR000305">
    <property type="entry name" value="GIY-YIG_endonuc"/>
</dbReference>
<proteinExistence type="predicted"/>
<evidence type="ECO:0000259" key="1">
    <source>
        <dbReference type="PROSITE" id="PS50164"/>
    </source>
</evidence>
<sequence length="258" mass="28910">MAAGFDAHEIDELAFYVYVYTDPRSDQVFYVGKGQGNRAFAHLSATGEHEKVQRIAEIRGAGYEPRIEILAFGLDEMTAYKVEAAAIDLIGFENLTNKVVGRGARRFGRMSIDAVHARLSARKLERFEHRCIAITVTNSLEMARERLGSRFEDSSDDAIAALYDATRGTWRVDLNRAESCEFALAVNGGVVREVYRIAQWLPGGSTHYVDSALTPLDGRYEFVGKIAEDAVRERYRFKQIGPSTQNPIRYFEPGDTPT</sequence>
<name>A0A402C2G8_RHOWR</name>
<dbReference type="AlphaFoldDB" id="A0A402C2G8"/>
<dbReference type="EMBL" id="BHYM01000012">
    <property type="protein sequence ID" value="GCE37833.1"/>
    <property type="molecule type" value="Genomic_DNA"/>
</dbReference>
<keyword evidence="3" id="KW-1185">Reference proteome</keyword>
<gene>
    <name evidence="2" type="ORF">Rhow_000679</name>
</gene>
<dbReference type="Proteomes" id="UP000287519">
    <property type="component" value="Unassembled WGS sequence"/>
</dbReference>